<reference evidence="5 6" key="1">
    <citation type="submission" date="2018-06" db="EMBL/GenBank/DDBJ databases">
        <title>Comparative genomics reveals the genomic features of Rhizophagus irregularis, R. cerebriforme, R. diaphanum and Gigaspora rosea, and their symbiotic lifestyle signature.</title>
        <authorList>
            <person name="Morin E."/>
            <person name="San Clemente H."/>
            <person name="Chen E.C.H."/>
            <person name="De La Providencia I."/>
            <person name="Hainaut M."/>
            <person name="Kuo A."/>
            <person name="Kohler A."/>
            <person name="Murat C."/>
            <person name="Tang N."/>
            <person name="Roy S."/>
            <person name="Loubradou J."/>
            <person name="Henrissat B."/>
            <person name="Grigoriev I.V."/>
            <person name="Corradi N."/>
            <person name="Roux C."/>
            <person name="Martin F.M."/>
        </authorList>
    </citation>
    <scope>NUCLEOTIDE SEQUENCE [LARGE SCALE GENOMIC DNA]</scope>
    <source>
        <strain evidence="5 6">DAOM 194757</strain>
    </source>
</reference>
<evidence type="ECO:0000259" key="4">
    <source>
        <dbReference type="Pfam" id="PF20147"/>
    </source>
</evidence>
<comment type="subcellular location">
    <subcellularLocation>
        <location evidence="1">Host cell</location>
    </subcellularLocation>
    <subcellularLocation>
        <location evidence="2">Secreted</location>
    </subcellularLocation>
</comment>
<evidence type="ECO:0000313" key="5">
    <source>
        <dbReference type="EMBL" id="RIB19286.1"/>
    </source>
</evidence>
<organism evidence="5 6">
    <name type="scientific">Gigaspora rosea</name>
    <dbReference type="NCBI Taxonomy" id="44941"/>
    <lineage>
        <taxon>Eukaryota</taxon>
        <taxon>Fungi</taxon>
        <taxon>Fungi incertae sedis</taxon>
        <taxon>Mucoromycota</taxon>
        <taxon>Glomeromycotina</taxon>
        <taxon>Glomeromycetes</taxon>
        <taxon>Diversisporales</taxon>
        <taxon>Gigasporaceae</taxon>
        <taxon>Gigaspora</taxon>
    </lineage>
</organism>
<comment type="caution">
    <text evidence="5">The sequence shown here is derived from an EMBL/GenBank/DDBJ whole genome shotgun (WGS) entry which is preliminary data.</text>
</comment>
<dbReference type="Pfam" id="PF20147">
    <property type="entry name" value="Crinkler"/>
    <property type="match status" value="1"/>
</dbReference>
<dbReference type="EMBL" id="QKWP01000483">
    <property type="protein sequence ID" value="RIB19286.1"/>
    <property type="molecule type" value="Genomic_DNA"/>
</dbReference>
<dbReference type="Proteomes" id="UP000266673">
    <property type="component" value="Unassembled WGS sequence"/>
</dbReference>
<proteinExistence type="predicted"/>
<dbReference type="GO" id="GO:0005576">
    <property type="term" value="C:extracellular region"/>
    <property type="evidence" value="ECO:0007669"/>
    <property type="project" value="UniProtKB-SubCell"/>
</dbReference>
<gene>
    <name evidence="5" type="ORF">C2G38_2182257</name>
</gene>
<dbReference type="GO" id="GO:0043657">
    <property type="term" value="C:host cell"/>
    <property type="evidence" value="ECO:0007669"/>
    <property type="project" value="UniProtKB-SubCell"/>
</dbReference>
<evidence type="ECO:0000313" key="6">
    <source>
        <dbReference type="Proteomes" id="UP000266673"/>
    </source>
</evidence>
<evidence type="ECO:0000256" key="2">
    <source>
        <dbReference type="ARBA" id="ARBA00004613"/>
    </source>
</evidence>
<keyword evidence="3" id="KW-0964">Secreted</keyword>
<feature type="domain" description="Crinkler effector protein N-terminal" evidence="4">
    <location>
        <begin position="3"/>
        <end position="74"/>
    </location>
</feature>
<name>A0A397VJD7_9GLOM</name>
<sequence length="129" mass="15308">MLINYLKKVIKSNLYPKFDNVPVKNIKLWKVEIHNNNIGKLSNLSLYDNDKLLPTQKVKEYWHKIPEKEQIHIIKLEYDFIKILATTCWLFPDKGELYPQQVIFASICCLCPDMGKYTLSKVLLKEYFL</sequence>
<accession>A0A397VJD7</accession>
<keyword evidence="6" id="KW-1185">Reference proteome</keyword>
<protein>
    <recommendedName>
        <fullName evidence="4">Crinkler effector protein N-terminal domain-containing protein</fullName>
    </recommendedName>
</protein>
<dbReference type="OrthoDB" id="2673191at2759"/>
<dbReference type="InterPro" id="IPR045379">
    <property type="entry name" value="Crinkler_N"/>
</dbReference>
<evidence type="ECO:0000256" key="1">
    <source>
        <dbReference type="ARBA" id="ARBA00004340"/>
    </source>
</evidence>
<evidence type="ECO:0000256" key="3">
    <source>
        <dbReference type="ARBA" id="ARBA00022525"/>
    </source>
</evidence>
<dbReference type="AlphaFoldDB" id="A0A397VJD7"/>